<sequence length="174" mass="19620">MAEVDALSWQDFERYVADLCRRDGCTKAVVSGKSGDLGADVIGYLPDGRKLVVQVKKYAPERSVPSQNMQKFVGTSRPEHGADVAVFRTTCRGFTKAARGLAVRSAWPGPRGRRRPYGPGIRVVADRVRSTAPHTRLLRRPGDLAHVRDRDRCPCVRCARHARRRTRRNPRRYP</sequence>
<protein>
    <submittedName>
        <fullName evidence="1">Restriction endonuclease</fullName>
    </submittedName>
</protein>
<dbReference type="Proteomes" id="UP001432251">
    <property type="component" value="Chromosome"/>
</dbReference>
<keyword evidence="1" id="KW-0540">Nuclease</keyword>
<reference evidence="1" key="1">
    <citation type="journal article" date="2025" name="Int. J. Syst. Evol. Microbiol.">
        <title>Streptomyces citrinus sp. nov., with yellow diffusible pigment.</title>
        <authorList>
            <person name="He Y."/>
            <person name="Yang E."/>
            <person name="Xu J."/>
            <person name="Sun Y."/>
            <person name="Sun L."/>
        </authorList>
    </citation>
    <scope>NUCLEOTIDE SEQUENCE</scope>
    <source>
        <strain evidence="1">Q6</strain>
    </source>
</reference>
<keyword evidence="1" id="KW-0255">Endonuclease</keyword>
<keyword evidence="1" id="KW-0378">Hydrolase</keyword>
<accession>A0ACD5APY0</accession>
<gene>
    <name evidence="1" type="ORF">V2W30_38535</name>
</gene>
<proteinExistence type="predicted"/>
<name>A0ACD5APY0_9ACTN</name>
<dbReference type="EMBL" id="CP146022">
    <property type="protein sequence ID" value="WWQ69257.1"/>
    <property type="molecule type" value="Genomic_DNA"/>
</dbReference>
<evidence type="ECO:0000313" key="2">
    <source>
        <dbReference type="Proteomes" id="UP001432251"/>
    </source>
</evidence>
<organism evidence="1 2">
    <name type="scientific">Streptomyces citrinus</name>
    <dbReference type="NCBI Taxonomy" id="3118173"/>
    <lineage>
        <taxon>Bacteria</taxon>
        <taxon>Bacillati</taxon>
        <taxon>Actinomycetota</taxon>
        <taxon>Actinomycetes</taxon>
        <taxon>Kitasatosporales</taxon>
        <taxon>Streptomycetaceae</taxon>
        <taxon>Streptomyces</taxon>
    </lineage>
</organism>
<keyword evidence="2" id="KW-1185">Reference proteome</keyword>
<evidence type="ECO:0000313" key="1">
    <source>
        <dbReference type="EMBL" id="WWQ69257.1"/>
    </source>
</evidence>